<dbReference type="InterPro" id="IPR023562">
    <property type="entry name" value="ClpP/TepA"/>
</dbReference>
<dbReference type="PANTHER" id="PTHR10381">
    <property type="entry name" value="ATP-DEPENDENT CLP PROTEASE PROTEOLYTIC SUBUNIT"/>
    <property type="match status" value="1"/>
</dbReference>
<keyword evidence="5" id="KW-0720">Serine protease</keyword>
<dbReference type="Pfam" id="PF00574">
    <property type="entry name" value="CLP_protease"/>
    <property type="match status" value="1"/>
</dbReference>
<protein>
    <recommendedName>
        <fullName evidence="8">ATP-dependent Clp protease proteolytic subunit</fullName>
    </recommendedName>
</protein>
<evidence type="ECO:0000313" key="9">
    <source>
        <dbReference type="EMBL" id="VWB19753.1"/>
    </source>
</evidence>
<dbReference type="GO" id="GO:0009368">
    <property type="term" value="C:endopeptidase Clp complex"/>
    <property type="evidence" value="ECO:0007669"/>
    <property type="project" value="TreeGrafter"/>
</dbReference>
<comment type="catalytic activity">
    <reaction evidence="6 7">
        <text>Hydrolysis of proteins to small peptides in the presence of ATP and magnesium. alpha-casein is the usual test substrate. In the absence of ATP, only oligopeptides shorter than five residues are hydrolyzed (such as succinyl-Leu-Tyr-|-NHMec, and Leu-Tyr-Leu-|-Tyr-Trp, in which cleavage of the -Tyr-|-Leu- and -Tyr-|-Trp bonds also occurs).</text>
        <dbReference type="EC" id="3.4.21.92"/>
    </reaction>
</comment>
<accession>A0A6P2HRD7</accession>
<evidence type="ECO:0000256" key="3">
    <source>
        <dbReference type="ARBA" id="ARBA00022670"/>
    </source>
</evidence>
<evidence type="ECO:0000256" key="5">
    <source>
        <dbReference type="ARBA" id="ARBA00022825"/>
    </source>
</evidence>
<comment type="similarity">
    <text evidence="1 8">Belongs to the peptidase S14 family.</text>
</comment>
<dbReference type="InterPro" id="IPR033135">
    <property type="entry name" value="ClpP_His_AS"/>
</dbReference>
<keyword evidence="3 9" id="KW-0645">Protease</keyword>
<evidence type="ECO:0000256" key="1">
    <source>
        <dbReference type="ARBA" id="ARBA00007039"/>
    </source>
</evidence>
<gene>
    <name evidence="9" type="ORF">BLA6863_00762</name>
</gene>
<reference evidence="9 10" key="1">
    <citation type="submission" date="2019-09" db="EMBL/GenBank/DDBJ databases">
        <authorList>
            <person name="Depoorter E."/>
        </authorList>
    </citation>
    <scope>NUCLEOTIDE SEQUENCE [LARGE SCALE GENOMIC DNA]</scope>
    <source>
        <strain evidence="9">LMG 6863</strain>
    </source>
</reference>
<dbReference type="InterPro" id="IPR029045">
    <property type="entry name" value="ClpP/crotonase-like_dom_sf"/>
</dbReference>
<organism evidence="9 10">
    <name type="scientific">Burkholderia lata (strain ATCC 17760 / DSM 23089 / LMG 22485 / NCIMB 9086 / R18194 / 383)</name>
    <dbReference type="NCBI Taxonomy" id="482957"/>
    <lineage>
        <taxon>Bacteria</taxon>
        <taxon>Pseudomonadati</taxon>
        <taxon>Pseudomonadota</taxon>
        <taxon>Betaproteobacteria</taxon>
        <taxon>Burkholderiales</taxon>
        <taxon>Burkholderiaceae</taxon>
        <taxon>Burkholderia</taxon>
        <taxon>Burkholderia cepacia complex</taxon>
    </lineage>
</organism>
<evidence type="ECO:0000256" key="4">
    <source>
        <dbReference type="ARBA" id="ARBA00022801"/>
    </source>
</evidence>
<dbReference type="CDD" id="cd07017">
    <property type="entry name" value="S14_ClpP_2"/>
    <property type="match status" value="1"/>
</dbReference>
<evidence type="ECO:0000256" key="8">
    <source>
        <dbReference type="RuleBase" id="RU003567"/>
    </source>
</evidence>
<dbReference type="RefSeq" id="WP_174937635.1">
    <property type="nucleotide sequence ID" value="NZ_CABVPY010000003.1"/>
</dbReference>
<dbReference type="Gene3D" id="3.90.226.10">
    <property type="entry name" value="2-enoyl-CoA Hydratase, Chain A, domain 1"/>
    <property type="match status" value="1"/>
</dbReference>
<dbReference type="PRINTS" id="PR00127">
    <property type="entry name" value="CLPPROTEASEP"/>
</dbReference>
<dbReference type="Proteomes" id="UP000494170">
    <property type="component" value="Unassembled WGS sequence"/>
</dbReference>
<sequence length="203" mass="22647">MNNLDREEDSKDPSSEGNAKLFDILTRARKVFITGTIEQRMALDVVQHLHALAHISDDPIQVFISSPGGHVESGDLIFDTLRFIKPRVITIGSGWVASAGALIYLAANKEDRYTLPNTRFLLHQPSGESRGPASDLNIYLDEIVKMRDRLNRIFADATGQAVEKIASDTARDFWLSAEEAVQYGLAYKIISSESEIDNRTNNR</sequence>
<feature type="active site" evidence="7">
    <location>
        <position position="123"/>
    </location>
</feature>
<dbReference type="NCBIfam" id="NF009205">
    <property type="entry name" value="PRK12553.1"/>
    <property type="match status" value="1"/>
</dbReference>
<evidence type="ECO:0000256" key="7">
    <source>
        <dbReference type="PROSITE-ProRule" id="PRU10086"/>
    </source>
</evidence>
<dbReference type="InterPro" id="IPR001907">
    <property type="entry name" value="ClpP"/>
</dbReference>
<keyword evidence="4" id="KW-0378">Hydrolase</keyword>
<evidence type="ECO:0000256" key="2">
    <source>
        <dbReference type="ARBA" id="ARBA00022490"/>
    </source>
</evidence>
<dbReference type="PANTHER" id="PTHR10381:SF70">
    <property type="entry name" value="ATP-DEPENDENT CLP PROTEASE PROTEOLYTIC SUBUNIT"/>
    <property type="match status" value="1"/>
</dbReference>
<dbReference type="GO" id="GO:0051117">
    <property type="term" value="F:ATPase binding"/>
    <property type="evidence" value="ECO:0007669"/>
    <property type="project" value="TreeGrafter"/>
</dbReference>
<dbReference type="GO" id="GO:0004252">
    <property type="term" value="F:serine-type endopeptidase activity"/>
    <property type="evidence" value="ECO:0007669"/>
    <property type="project" value="UniProtKB-EC"/>
</dbReference>
<keyword evidence="2" id="KW-0963">Cytoplasm</keyword>
<proteinExistence type="inferred from homology"/>
<dbReference type="AlphaFoldDB" id="A0A6P2HRD7"/>
<name>A0A6P2HRD7_BURL3</name>
<dbReference type="SUPFAM" id="SSF52096">
    <property type="entry name" value="ClpP/crotonase"/>
    <property type="match status" value="1"/>
</dbReference>
<dbReference type="EMBL" id="CABVPY010000003">
    <property type="protein sequence ID" value="VWB19753.1"/>
    <property type="molecule type" value="Genomic_DNA"/>
</dbReference>
<dbReference type="GO" id="GO:0004176">
    <property type="term" value="F:ATP-dependent peptidase activity"/>
    <property type="evidence" value="ECO:0007669"/>
    <property type="project" value="InterPro"/>
</dbReference>
<dbReference type="PROSITE" id="PS00382">
    <property type="entry name" value="CLP_PROTEASE_HIS"/>
    <property type="match status" value="1"/>
</dbReference>
<evidence type="ECO:0000256" key="6">
    <source>
        <dbReference type="ARBA" id="ARBA00034021"/>
    </source>
</evidence>
<evidence type="ECO:0000313" key="10">
    <source>
        <dbReference type="Proteomes" id="UP000494170"/>
    </source>
</evidence>
<dbReference type="GO" id="GO:0006515">
    <property type="term" value="P:protein quality control for misfolded or incompletely synthesized proteins"/>
    <property type="evidence" value="ECO:0007669"/>
    <property type="project" value="TreeGrafter"/>
</dbReference>